<organism evidence="2 3">
    <name type="scientific">Rasamsonia emersonii (strain ATCC 16479 / CBS 393.64 / IMI 116815)</name>
    <dbReference type="NCBI Taxonomy" id="1408163"/>
    <lineage>
        <taxon>Eukaryota</taxon>
        <taxon>Fungi</taxon>
        <taxon>Dikarya</taxon>
        <taxon>Ascomycota</taxon>
        <taxon>Pezizomycotina</taxon>
        <taxon>Eurotiomycetes</taxon>
        <taxon>Eurotiomycetidae</taxon>
        <taxon>Eurotiales</taxon>
        <taxon>Trichocomaceae</taxon>
        <taxon>Rasamsonia</taxon>
    </lineage>
</organism>
<evidence type="ECO:0000256" key="1">
    <source>
        <dbReference type="SAM" id="MobiDB-lite"/>
    </source>
</evidence>
<sequence length="256" mass="28229">MVLILIARPHDHREELRAKVRQRRGPRRLLGQEDADREQDAVRVGALEELVYREAGAGPALVLDPGPDLGQFVDDRLVGARPDPFQAPSGLLVLALGHQPPDALLQRQHAQTHEPAGHELERDGNLPLRGSRGDELHRVVDPVRDEDADREHELVAATQPAADLLGRHLGEIDGDHARRAPDPEAADDSTQVEHSQGVQVDDLQDDSQAETSEQTTMATRRPWRLLTGQMAKQPTRAPTCWMPTEMALTEVSSEGP</sequence>
<feature type="compositionally biased region" description="Basic and acidic residues" evidence="1">
    <location>
        <begin position="111"/>
        <end position="124"/>
    </location>
</feature>
<dbReference type="GeneID" id="25315571"/>
<keyword evidence="3" id="KW-1185">Reference proteome</keyword>
<feature type="region of interest" description="Disordered" evidence="1">
    <location>
        <begin position="173"/>
        <end position="243"/>
    </location>
</feature>
<reference evidence="2 3" key="1">
    <citation type="submission" date="2015-04" db="EMBL/GenBank/DDBJ databases">
        <authorList>
            <person name="Heijne W.H."/>
            <person name="Fedorova N.D."/>
            <person name="Nierman W.C."/>
            <person name="Vollebregt A.W."/>
            <person name="Zhao Z."/>
            <person name="Wu L."/>
            <person name="Kumar M."/>
            <person name="Stam H."/>
            <person name="van den Berg M.A."/>
            <person name="Pel H.J."/>
        </authorList>
    </citation>
    <scope>NUCLEOTIDE SEQUENCE [LARGE SCALE GENOMIC DNA]</scope>
    <source>
        <strain evidence="2 3">CBS 393.64</strain>
    </source>
</reference>
<evidence type="ECO:0000313" key="3">
    <source>
        <dbReference type="Proteomes" id="UP000053958"/>
    </source>
</evidence>
<dbReference type="Proteomes" id="UP000053958">
    <property type="component" value="Unassembled WGS sequence"/>
</dbReference>
<feature type="region of interest" description="Disordered" evidence="1">
    <location>
        <begin position="109"/>
        <end position="139"/>
    </location>
</feature>
<evidence type="ECO:0000313" key="2">
    <source>
        <dbReference type="EMBL" id="KKA22764.1"/>
    </source>
</evidence>
<feature type="compositionally biased region" description="Basic and acidic residues" evidence="1">
    <location>
        <begin position="173"/>
        <end position="182"/>
    </location>
</feature>
<dbReference type="RefSeq" id="XP_013329376.1">
    <property type="nucleotide sequence ID" value="XM_013473922.1"/>
</dbReference>
<protein>
    <submittedName>
        <fullName evidence="2">Uncharacterized protein</fullName>
    </submittedName>
</protein>
<gene>
    <name evidence="2" type="ORF">T310_3221</name>
</gene>
<comment type="caution">
    <text evidence="2">The sequence shown here is derived from an EMBL/GenBank/DDBJ whole genome shotgun (WGS) entry which is preliminary data.</text>
</comment>
<feature type="compositionally biased region" description="Polar residues" evidence="1">
    <location>
        <begin position="209"/>
        <end position="218"/>
    </location>
</feature>
<dbReference type="AlphaFoldDB" id="A0A0F4YX07"/>
<proteinExistence type="predicted"/>
<accession>A0A0F4YX07</accession>
<name>A0A0F4YX07_RASE3</name>
<dbReference type="EMBL" id="LASV01000127">
    <property type="protein sequence ID" value="KKA22764.1"/>
    <property type="molecule type" value="Genomic_DNA"/>
</dbReference>